<organism evidence="2 3">
    <name type="scientific">Arxiozyma heterogenica</name>
    <dbReference type="NCBI Taxonomy" id="278026"/>
    <lineage>
        <taxon>Eukaryota</taxon>
        <taxon>Fungi</taxon>
        <taxon>Dikarya</taxon>
        <taxon>Ascomycota</taxon>
        <taxon>Saccharomycotina</taxon>
        <taxon>Saccharomycetes</taxon>
        <taxon>Saccharomycetales</taxon>
        <taxon>Saccharomycetaceae</taxon>
        <taxon>Arxiozyma</taxon>
    </lineage>
</organism>
<comment type="caution">
    <text evidence="2">The sequence shown here is derived from an EMBL/GenBank/DDBJ whole genome shotgun (WGS) entry which is preliminary data.</text>
</comment>
<dbReference type="PANTHER" id="PTHR14614:SF156">
    <property type="entry name" value="PROTEIN-LYSINE N-METHYLTRANSFERASE EFM2"/>
    <property type="match status" value="1"/>
</dbReference>
<keyword evidence="3" id="KW-1185">Reference proteome</keyword>
<dbReference type="GO" id="GO:0008757">
    <property type="term" value="F:S-adenosylmethionine-dependent methyltransferase activity"/>
    <property type="evidence" value="ECO:0007669"/>
    <property type="project" value="UniProtKB-ARBA"/>
</dbReference>
<dbReference type="SUPFAM" id="SSF53335">
    <property type="entry name" value="S-adenosyl-L-methionine-dependent methyltransferases"/>
    <property type="match status" value="1"/>
</dbReference>
<reference evidence="3" key="1">
    <citation type="submission" date="2023-07" db="EMBL/GenBank/DDBJ databases">
        <title>A draft genome of Kazachstania heterogenica Y-27499.</title>
        <authorList>
            <person name="Donic C."/>
            <person name="Kralova J.S."/>
            <person name="Fidel L."/>
            <person name="Ben-Dor S."/>
            <person name="Jung S."/>
        </authorList>
    </citation>
    <scope>NUCLEOTIDE SEQUENCE [LARGE SCALE GENOMIC DNA]</scope>
    <source>
        <strain evidence="3">Y27499</strain>
    </source>
</reference>
<dbReference type="CDD" id="cd02440">
    <property type="entry name" value="AdoMet_MTases"/>
    <property type="match status" value="1"/>
</dbReference>
<evidence type="ECO:0000256" key="1">
    <source>
        <dbReference type="ARBA" id="ARBA00022679"/>
    </source>
</evidence>
<dbReference type="Pfam" id="PF10294">
    <property type="entry name" value="Methyltransf_16"/>
    <property type="match status" value="1"/>
</dbReference>
<name>A0AAN7WMV1_9SACH</name>
<dbReference type="Proteomes" id="UP001306508">
    <property type="component" value="Unassembled WGS sequence"/>
</dbReference>
<proteinExistence type="predicted"/>
<dbReference type="InterPro" id="IPR029063">
    <property type="entry name" value="SAM-dependent_MTases_sf"/>
</dbReference>
<dbReference type="GO" id="GO:0005829">
    <property type="term" value="C:cytosol"/>
    <property type="evidence" value="ECO:0007669"/>
    <property type="project" value="TreeGrafter"/>
</dbReference>
<evidence type="ECO:0008006" key="4">
    <source>
        <dbReference type="Google" id="ProtNLM"/>
    </source>
</evidence>
<sequence length="436" mass="50334">MFDPLDLYDGSEMNIAANKFTIEFNISDNTLSSDYKYEDSSMKNINDDEENVPITVLDLPSVRYATPNIIFTVLKLLRNDNQLNFKSETTLNANSTIINNDDDYATTLTHTELEEFCLKRDIDQKCLEEIVQWYTTKWPNSLLNTITKIITKIPCLKTTESKDKLLNYYTSILRFFEQYTSQNSNETDLIESILKEASKRISESCGRTALPSIHRNFQFNNLQTIIKLYEPSLTADNLGWKTWGSSMILSQGLVEKDENFNIEYSKGSCSLRVLELGSGTGLVGIAWATKWKELYKNENANIEIFLTDLPEIVDNLRQNVKDNELDGLVQVDVLDWTDPSTFIEKYGDNKFDIILVADPIYSPEHPKWVVNMIDKFMKPNGVCHLQIPIRKKYAKERQSLNNLLKDANLSIIEQKYEEGYDDWGLVTYLYRKIIRG</sequence>
<dbReference type="AlphaFoldDB" id="A0AAN7WMV1"/>
<dbReference type="Gene3D" id="3.40.50.150">
    <property type="entry name" value="Vaccinia Virus protein VP39"/>
    <property type="match status" value="1"/>
</dbReference>
<accession>A0AAN7WMV1</accession>
<dbReference type="PANTHER" id="PTHR14614">
    <property type="entry name" value="HEPATOCELLULAR CARCINOMA-ASSOCIATED ANTIGEN"/>
    <property type="match status" value="1"/>
</dbReference>
<keyword evidence="1" id="KW-0808">Transferase</keyword>
<dbReference type="InterPro" id="IPR019410">
    <property type="entry name" value="Methyltransf_16"/>
</dbReference>
<gene>
    <name evidence="2" type="ORF">RI543_001882</name>
</gene>
<protein>
    <recommendedName>
        <fullName evidence="4">S-adenosylmethionine-dependent methyltransferase</fullName>
    </recommendedName>
</protein>
<evidence type="ECO:0000313" key="2">
    <source>
        <dbReference type="EMBL" id="KAK5780760.1"/>
    </source>
</evidence>
<evidence type="ECO:0000313" key="3">
    <source>
        <dbReference type="Proteomes" id="UP001306508"/>
    </source>
</evidence>
<dbReference type="EMBL" id="JAWIZZ010000040">
    <property type="protein sequence ID" value="KAK5780760.1"/>
    <property type="molecule type" value="Genomic_DNA"/>
</dbReference>